<dbReference type="PANTHER" id="PTHR35902:SF3">
    <property type="entry name" value="NPCBM-ASSOCIATED, NEW3 DOMAIN OF ALPHA-GALACTOSIDASE"/>
    <property type="match status" value="1"/>
</dbReference>
<sequence length="455" mass="49461" precursor="true">MNKLGKKGSIITILLLISLILVSISFIHVSKAETTPVLKPSFIAYSYWGSNTSPILAYPGASFLPLTITVTYLGPYTLYNVTINSTITYPLILSKGSSIPSLYIPVLTPGTTLKLFGLFNVSNTSNGIYNETLNIKYTIFKTIPETNQTIPISQFTTIKYSVPILGYVDLKLVGFKTNPPVIYAGDTAAILTVYLVNQGNVIASNVSAYLYTPSQLSPLYLGSNKINIGYLPIGTPVNISFPLEIQNITTPISLIEPYKTVQIPASFNTTAILVIKGNGINESFNIPIEVKPSAYFIATQVYHNSLTQGESNTYLTISLINLGSATSKFVTVTLLPNPVITPYVSSSINPLIGVETINYTVGDIPSNAIFNVTFVISASSGITPGTYYIPILVTWYQPPTMTPMHQVIEIPITISSSFSIGSFSKISSIDILYLVAIIVIIILIVMVIIGRRRKH</sequence>
<evidence type="ECO:0000313" key="2">
    <source>
        <dbReference type="EMBL" id="AFZ70343.1"/>
    </source>
</evidence>
<name>L0A8Y1_CALLD</name>
<reference evidence="3" key="1">
    <citation type="submission" date="2012-03" db="EMBL/GenBank/DDBJ databases">
        <title>Complete genome of Caldisphaera lagunensis DSM 15908.</title>
        <authorList>
            <person name="Lucas S."/>
            <person name="Copeland A."/>
            <person name="Lapidus A."/>
            <person name="Glavina del Rio T."/>
            <person name="Dalin E."/>
            <person name="Tice H."/>
            <person name="Bruce D."/>
            <person name="Goodwin L."/>
            <person name="Pitluck S."/>
            <person name="Peters L."/>
            <person name="Mikhailova N."/>
            <person name="Teshima H."/>
            <person name="Kyrpides N."/>
            <person name="Mavromatis K."/>
            <person name="Ivanova N."/>
            <person name="Brettin T."/>
            <person name="Detter J.C."/>
            <person name="Han C."/>
            <person name="Larimer F."/>
            <person name="Land M."/>
            <person name="Hauser L."/>
            <person name="Markowitz V."/>
            <person name="Cheng J.-F."/>
            <person name="Hugenholtz P."/>
            <person name="Woyke T."/>
            <person name="Wu D."/>
            <person name="Spring S."/>
            <person name="Schroeder M."/>
            <person name="Brambilla E."/>
            <person name="Klenk H.-P."/>
            <person name="Eisen J.A."/>
        </authorList>
    </citation>
    <scope>NUCLEOTIDE SEQUENCE [LARGE SCALE GENOMIC DNA]</scope>
    <source>
        <strain evidence="3">DSM 15908 / JCM 11604 / IC-154</strain>
    </source>
</reference>
<keyword evidence="1" id="KW-1133">Transmembrane helix</keyword>
<protein>
    <recommendedName>
        <fullName evidence="4">S-layer domain-containing protein</fullName>
    </recommendedName>
</protein>
<evidence type="ECO:0008006" key="4">
    <source>
        <dbReference type="Google" id="ProtNLM"/>
    </source>
</evidence>
<dbReference type="Proteomes" id="UP000010469">
    <property type="component" value="Chromosome"/>
</dbReference>
<dbReference type="OrthoDB" id="56770at2157"/>
<dbReference type="RefSeq" id="WP_015232241.1">
    <property type="nucleotide sequence ID" value="NC_019791.1"/>
</dbReference>
<dbReference type="AlphaFoldDB" id="L0A8Y1"/>
<accession>L0A8Y1</accession>
<dbReference type="HOGENOM" id="CLU_591355_0_0_2"/>
<dbReference type="InParanoid" id="L0A8Y1"/>
<proteinExistence type="predicted"/>
<feature type="transmembrane region" description="Helical" evidence="1">
    <location>
        <begin position="431"/>
        <end position="450"/>
    </location>
</feature>
<keyword evidence="1" id="KW-0812">Transmembrane</keyword>
<gene>
    <name evidence="2" type="ordered locus">Calag_0585</name>
</gene>
<dbReference type="GeneID" id="14211845"/>
<dbReference type="EMBL" id="CP003378">
    <property type="protein sequence ID" value="AFZ70343.1"/>
    <property type="molecule type" value="Genomic_DNA"/>
</dbReference>
<keyword evidence="3" id="KW-1185">Reference proteome</keyword>
<evidence type="ECO:0000256" key="1">
    <source>
        <dbReference type="SAM" id="Phobius"/>
    </source>
</evidence>
<dbReference type="eggNOG" id="arCOG02089">
    <property type="taxonomic scope" value="Archaea"/>
</dbReference>
<dbReference type="PANTHER" id="PTHR35902">
    <property type="entry name" value="S-LAYER DOMAIN-LIKE PROTEIN-RELATED"/>
    <property type="match status" value="1"/>
</dbReference>
<organism evidence="2 3">
    <name type="scientific">Caldisphaera lagunensis (strain DSM 15908 / JCM 11604 / ANMR 0165 / IC-154)</name>
    <dbReference type="NCBI Taxonomy" id="1056495"/>
    <lineage>
        <taxon>Archaea</taxon>
        <taxon>Thermoproteota</taxon>
        <taxon>Thermoprotei</taxon>
        <taxon>Acidilobales</taxon>
        <taxon>Caldisphaeraceae</taxon>
        <taxon>Caldisphaera</taxon>
    </lineage>
</organism>
<dbReference type="KEGG" id="clg:Calag_0585"/>
<keyword evidence="1" id="KW-0472">Membrane</keyword>
<evidence type="ECO:0000313" key="3">
    <source>
        <dbReference type="Proteomes" id="UP000010469"/>
    </source>
</evidence>